<keyword evidence="4" id="KW-1003">Cell membrane</keyword>
<evidence type="ECO:0000313" key="18">
    <source>
        <dbReference type="Proteomes" id="UP000179454"/>
    </source>
</evidence>
<keyword evidence="5 12" id="KW-0812">Transmembrane</keyword>
<dbReference type="RefSeq" id="WP_060716473.1">
    <property type="nucleotide sequence ID" value="NZ_CP055267.1"/>
</dbReference>
<dbReference type="FunFam" id="1.10.3720.10:FF:000006">
    <property type="entry name" value="Glutamate/aspartate ABC transporter, permease protein GltK"/>
    <property type="match status" value="1"/>
</dbReference>
<evidence type="ECO:0000259" key="13">
    <source>
        <dbReference type="PROSITE" id="PS50928"/>
    </source>
</evidence>
<evidence type="ECO:0000256" key="10">
    <source>
        <dbReference type="ARBA" id="ARBA00062718"/>
    </source>
</evidence>
<dbReference type="Proteomes" id="UP000655037">
    <property type="component" value="Unassembled WGS sequence"/>
</dbReference>
<evidence type="ECO:0000313" key="20">
    <source>
        <dbReference type="Proteomes" id="UP000436911"/>
    </source>
</evidence>
<evidence type="ECO:0000313" key="15">
    <source>
        <dbReference type="EMBL" id="MBF2712671.1"/>
    </source>
</evidence>
<evidence type="ECO:0000256" key="6">
    <source>
        <dbReference type="ARBA" id="ARBA00022970"/>
    </source>
</evidence>
<evidence type="ECO:0000313" key="17">
    <source>
        <dbReference type="EMBL" id="MUZ60907.1"/>
    </source>
</evidence>
<protein>
    <recommendedName>
        <fullName evidence="11">Glutamate/aspartate import permease protein GltK</fullName>
    </recommendedName>
</protein>
<dbReference type="Proteomes" id="UP000436692">
    <property type="component" value="Unassembled WGS sequence"/>
</dbReference>
<dbReference type="Proteomes" id="UP000179454">
    <property type="component" value="Unassembled WGS sequence"/>
</dbReference>
<evidence type="ECO:0000256" key="4">
    <source>
        <dbReference type="ARBA" id="ARBA00022475"/>
    </source>
</evidence>
<evidence type="ECO:0000256" key="12">
    <source>
        <dbReference type="RuleBase" id="RU363032"/>
    </source>
</evidence>
<feature type="transmembrane region" description="Helical" evidence="12">
    <location>
        <begin position="206"/>
        <end position="228"/>
    </location>
</feature>
<dbReference type="Gene3D" id="1.10.3720.10">
    <property type="entry name" value="MetI-like"/>
    <property type="match status" value="1"/>
</dbReference>
<keyword evidence="6" id="KW-0029">Amino-acid transport</keyword>
<evidence type="ECO:0000256" key="1">
    <source>
        <dbReference type="ARBA" id="ARBA00004429"/>
    </source>
</evidence>
<reference evidence="15" key="4">
    <citation type="submission" date="2020-11" db="EMBL/GenBank/DDBJ databases">
        <title>Agrobacterium vitis strain K377 genome.</title>
        <authorList>
            <person name="Xi H."/>
        </authorList>
    </citation>
    <scope>NUCLEOTIDE SEQUENCE</scope>
    <source>
        <strain evidence="15">K377</strain>
        <plasmid evidence="15">unnamed1</plasmid>
    </source>
</reference>
<accession>A0A368NGP9</accession>
<dbReference type="Pfam" id="PF00528">
    <property type="entry name" value="BPD_transp_1"/>
    <property type="match status" value="1"/>
</dbReference>
<sequence length="255" mass="28319">MNFDFNYFLELVFSPPSQLLYAVWIAVSVTLTSMIAGVVAGLFLALFGLSRFGVLRGFNWLYVWFFRGTPILVQLFLIYFGLPYLIGVDIFPSTISTPVFSISGAIVAGILAFSLHEAAYMSEITRAGIRSVDNGQSEAAKALGMMPSMAMRRIILPQALRIILPSLGNQCNMMFKTTAFLSVIAVPELVHVADSMRSQNFKTFEAYAAISVYYLVLTGVWTGLQQWIENRLSWSPRTAARRPDAKAANLLQMDT</sequence>
<dbReference type="InterPro" id="IPR000515">
    <property type="entry name" value="MetI-like"/>
</dbReference>
<dbReference type="EMBL" id="MBFE02000009">
    <property type="protein sequence ID" value="MUO42897.1"/>
    <property type="molecule type" value="Genomic_DNA"/>
</dbReference>
<evidence type="ECO:0000256" key="8">
    <source>
        <dbReference type="ARBA" id="ARBA00023136"/>
    </source>
</evidence>
<keyword evidence="7 12" id="KW-1133">Transmembrane helix</keyword>
<dbReference type="PROSITE" id="PS50928">
    <property type="entry name" value="ABC_TM1"/>
    <property type="match status" value="1"/>
</dbReference>
<reference evidence="16 18" key="2">
    <citation type="submission" date="2019-11" db="EMBL/GenBank/DDBJ databases">
        <title>Whole-genome sequencing of Allorhizobium vitis.</title>
        <authorList>
            <person name="Gan H.M."/>
            <person name="Savka M.A."/>
        </authorList>
    </citation>
    <scope>NUCLEOTIDE SEQUENCE [LARGE SCALE GENOMIC DNA]</scope>
    <source>
        <strain evidence="16 18">T1/7</strain>
    </source>
</reference>
<dbReference type="InterPro" id="IPR043429">
    <property type="entry name" value="ArtM/GltK/GlnP/TcyL/YhdX-like"/>
</dbReference>
<dbReference type="GO" id="GO:0022857">
    <property type="term" value="F:transmembrane transporter activity"/>
    <property type="evidence" value="ECO:0007669"/>
    <property type="project" value="InterPro"/>
</dbReference>
<evidence type="ECO:0000256" key="3">
    <source>
        <dbReference type="ARBA" id="ARBA00022448"/>
    </source>
</evidence>
<reference evidence="17 19" key="3">
    <citation type="submission" date="2019-12" db="EMBL/GenBank/DDBJ databases">
        <title>Whole-genome sequencing of Allorhizobium vitis.</title>
        <authorList>
            <person name="Gan H.M."/>
            <person name="Szegedi E."/>
            <person name="Burr T."/>
            <person name="Savka M.A."/>
        </authorList>
    </citation>
    <scope>NUCLEOTIDE SEQUENCE [LARGE SCALE GENOMIC DNA]</scope>
    <source>
        <strain evidence="17 19">CG989</strain>
    </source>
</reference>
<dbReference type="PANTHER" id="PTHR30614:SF0">
    <property type="entry name" value="L-CYSTINE TRANSPORT SYSTEM PERMEASE PROTEIN TCYL"/>
    <property type="match status" value="1"/>
</dbReference>
<comment type="similarity">
    <text evidence="2">Belongs to the binding-protein-dependent transport system permease family. HisMQ subfamily.</text>
</comment>
<dbReference type="SUPFAM" id="SSF161098">
    <property type="entry name" value="MetI-like"/>
    <property type="match status" value="1"/>
</dbReference>
<evidence type="ECO:0000256" key="7">
    <source>
        <dbReference type="ARBA" id="ARBA00022989"/>
    </source>
</evidence>
<dbReference type="PANTHER" id="PTHR30614">
    <property type="entry name" value="MEMBRANE COMPONENT OF AMINO ACID ABC TRANSPORTER"/>
    <property type="match status" value="1"/>
</dbReference>
<comment type="subcellular location">
    <subcellularLocation>
        <location evidence="1">Cell inner membrane</location>
        <topology evidence="1">Multi-pass membrane protein</topology>
    </subcellularLocation>
    <subcellularLocation>
        <location evidence="12">Cell membrane</location>
        <topology evidence="12">Multi-pass membrane protein</topology>
    </subcellularLocation>
</comment>
<dbReference type="InterPro" id="IPR010065">
    <property type="entry name" value="AA_ABC_transptr_permease_3TM"/>
</dbReference>
<geneLocation type="plasmid" evidence="15">
    <name>unnamed1</name>
</geneLocation>
<dbReference type="GO" id="GO:0043190">
    <property type="term" value="C:ATP-binding cassette (ABC) transporter complex"/>
    <property type="evidence" value="ECO:0007669"/>
    <property type="project" value="InterPro"/>
</dbReference>
<dbReference type="NCBIfam" id="TIGR01726">
    <property type="entry name" value="HEQRo_perm_3TM"/>
    <property type="match status" value="1"/>
</dbReference>
<dbReference type="InterPro" id="IPR035906">
    <property type="entry name" value="MetI-like_sf"/>
</dbReference>
<dbReference type="GeneID" id="60684580"/>
<evidence type="ECO:0000256" key="9">
    <source>
        <dbReference type="ARBA" id="ARBA00060298"/>
    </source>
</evidence>
<keyword evidence="18" id="KW-1185">Reference proteome</keyword>
<feature type="domain" description="ABC transmembrane type-1" evidence="13">
    <location>
        <begin position="19"/>
        <end position="225"/>
    </location>
</feature>
<evidence type="ECO:0000313" key="16">
    <source>
        <dbReference type="EMBL" id="MUO42897.1"/>
    </source>
</evidence>
<proteinExistence type="inferred from homology"/>
<dbReference type="AlphaFoldDB" id="A0A368NGP9"/>
<reference evidence="14 20" key="1">
    <citation type="submission" date="2018-08" db="EMBL/GenBank/DDBJ databases">
        <title>Genome sequencing of Agrobacterium vitis strain ICMP 10754.</title>
        <authorList>
            <person name="Visnovsky S.B."/>
            <person name="Pitman A.R."/>
        </authorList>
    </citation>
    <scope>NUCLEOTIDE SEQUENCE [LARGE SCALE GENOMIC DNA]</scope>
    <source>
        <strain evidence="14 20">ICMP 10754</strain>
    </source>
</reference>
<comment type="subunit">
    <text evidence="10">The complex is composed of two ATP-binding proteins (GltL), two transmembrane proteins (GltJ and GltK) and a solute-binding protein (GltI).</text>
</comment>
<keyword evidence="15" id="KW-0614">Plasmid</keyword>
<dbReference type="Proteomes" id="UP000436911">
    <property type="component" value="Unassembled WGS sequence"/>
</dbReference>
<dbReference type="EMBL" id="WPHM01000023">
    <property type="protein sequence ID" value="MUZ60907.1"/>
    <property type="molecule type" value="Genomic_DNA"/>
</dbReference>
<evidence type="ECO:0000256" key="11">
    <source>
        <dbReference type="ARBA" id="ARBA00073645"/>
    </source>
</evidence>
<evidence type="ECO:0000313" key="19">
    <source>
        <dbReference type="Proteomes" id="UP000436692"/>
    </source>
</evidence>
<keyword evidence="3 12" id="KW-0813">Transport</keyword>
<feature type="transmembrane region" description="Helical" evidence="12">
    <location>
        <begin position="61"/>
        <end position="86"/>
    </location>
</feature>
<keyword evidence="8 12" id="KW-0472">Membrane</keyword>
<dbReference type="OrthoDB" id="7190458at2"/>
<comment type="function">
    <text evidence="9">Part of the ABC transporter complex GltIJKL involved in glutamate and aspartate uptake. Probably responsible for the translocation of the substrate across the membrane.</text>
</comment>
<gene>
    <name evidence="16" type="ORF">BBL17_013995</name>
    <name evidence="14" type="ORF">DXT89_26330</name>
    <name evidence="17" type="ORF">GOZ95_26105</name>
    <name evidence="15" type="ORF">IEI95_000120</name>
</gene>
<dbReference type="GO" id="GO:0006865">
    <property type="term" value="P:amino acid transport"/>
    <property type="evidence" value="ECO:0007669"/>
    <property type="project" value="UniProtKB-KW"/>
</dbReference>
<evidence type="ECO:0000256" key="2">
    <source>
        <dbReference type="ARBA" id="ARBA00010072"/>
    </source>
</evidence>
<dbReference type="EMBL" id="QUSG01000038">
    <property type="protein sequence ID" value="KAA3519277.1"/>
    <property type="molecule type" value="Genomic_DNA"/>
</dbReference>
<feature type="transmembrane region" description="Helical" evidence="12">
    <location>
        <begin position="20"/>
        <end position="49"/>
    </location>
</feature>
<comment type="caution">
    <text evidence="14">The sequence shown here is derived from an EMBL/GenBank/DDBJ whole genome shotgun (WGS) entry which is preliminary data.</text>
</comment>
<name>A0A368NGP9_AGRVI</name>
<evidence type="ECO:0000313" key="14">
    <source>
        <dbReference type="EMBL" id="KAA3519277.1"/>
    </source>
</evidence>
<dbReference type="EMBL" id="JACXXJ020000001">
    <property type="protein sequence ID" value="MBF2712671.1"/>
    <property type="molecule type" value="Genomic_DNA"/>
</dbReference>
<organism evidence="14 20">
    <name type="scientific">Agrobacterium vitis</name>
    <name type="common">Rhizobium vitis</name>
    <dbReference type="NCBI Taxonomy" id="373"/>
    <lineage>
        <taxon>Bacteria</taxon>
        <taxon>Pseudomonadati</taxon>
        <taxon>Pseudomonadota</taxon>
        <taxon>Alphaproteobacteria</taxon>
        <taxon>Hyphomicrobiales</taxon>
        <taxon>Rhizobiaceae</taxon>
        <taxon>Rhizobium/Agrobacterium group</taxon>
        <taxon>Agrobacterium</taxon>
    </lineage>
</organism>
<evidence type="ECO:0000256" key="5">
    <source>
        <dbReference type="ARBA" id="ARBA00022692"/>
    </source>
</evidence>
<dbReference type="CDD" id="cd06261">
    <property type="entry name" value="TM_PBP2"/>
    <property type="match status" value="1"/>
</dbReference>
<feature type="transmembrane region" description="Helical" evidence="12">
    <location>
        <begin position="98"/>
        <end position="120"/>
    </location>
</feature>